<evidence type="ECO:0000313" key="1">
    <source>
        <dbReference type="EMBL" id="JAP58048.1"/>
    </source>
</evidence>
<protein>
    <submittedName>
        <fullName evidence="1">Uncharacterized protein</fullName>
    </submittedName>
</protein>
<dbReference type="AlphaFoldDB" id="A0A0X3Q2M1"/>
<dbReference type="EMBL" id="GEEE01005177">
    <property type="protein sequence ID" value="JAP58048.1"/>
    <property type="molecule type" value="Transcribed_RNA"/>
</dbReference>
<accession>A0A0X3Q2M1</accession>
<name>A0A0X3Q2M1_SCHSO</name>
<sequence>MPLWHVSGSYLTKHSASEVVLTTVTCDACIKAWKAIHGQHRGLLNEHNYFSRFQTMPENSDEFLTGLDAAFYLYPLLDMDSFNGLPSDQYLALLENKLRRLRGAPNKQCGRDLVKCVSAMKSLVTHDMLTHPYMDPESPFLPTISQETEPLVKSDVLDMEYSRSQPTSDVSQKTVL</sequence>
<gene>
    <name evidence="1" type="ORF">TR137425</name>
</gene>
<proteinExistence type="predicted"/>
<organism evidence="1">
    <name type="scientific">Schistocephalus solidus</name>
    <name type="common">Tapeworm</name>
    <dbReference type="NCBI Taxonomy" id="70667"/>
    <lineage>
        <taxon>Eukaryota</taxon>
        <taxon>Metazoa</taxon>
        <taxon>Spiralia</taxon>
        <taxon>Lophotrochozoa</taxon>
        <taxon>Platyhelminthes</taxon>
        <taxon>Cestoda</taxon>
        <taxon>Eucestoda</taxon>
        <taxon>Diphyllobothriidea</taxon>
        <taxon>Diphyllobothriidae</taxon>
        <taxon>Schistocephalus</taxon>
    </lineage>
</organism>
<reference evidence="1" key="1">
    <citation type="submission" date="2016-01" db="EMBL/GenBank/DDBJ databases">
        <title>Reference transcriptome for the parasite Schistocephalus solidus: insights into the molecular evolution of parasitism.</title>
        <authorList>
            <person name="Hebert F.O."/>
            <person name="Grambauer S."/>
            <person name="Barber I."/>
            <person name="Landry C.R."/>
            <person name="Aubin-Horth N."/>
        </authorList>
    </citation>
    <scope>NUCLEOTIDE SEQUENCE</scope>
</reference>